<dbReference type="Proteomes" id="UP000502699">
    <property type="component" value="Chromosome"/>
</dbReference>
<sequence>MPSPELAALLFGAALIAGCIDTLAGGGGLLTIPALIWAGLGPVEALATNKTQAIFGSGLATVRFAQRGLLDPQGLALAVTCTFVGALIGAWSIQRLALLLPSGAIPLLLIAVAIYFWRLPPIPEQGTSPRLGALPFALTLALGVGFYDGLLGPGTGTFLALGYVALRGYGLRQATAHSKALNFTSNLAALLCFLPSGQIHWSLALSMAIGQLTGAWIGSHLVIRHGAALVRPALVTVSLLLSASWVWRELR</sequence>
<evidence type="ECO:0000256" key="3">
    <source>
        <dbReference type="ARBA" id="ARBA00022448"/>
    </source>
</evidence>
<feature type="transmembrane region" description="Helical" evidence="8">
    <location>
        <begin position="74"/>
        <end position="91"/>
    </location>
</feature>
<keyword evidence="7 8" id="KW-0472">Membrane</keyword>
<evidence type="ECO:0000256" key="5">
    <source>
        <dbReference type="ARBA" id="ARBA00022692"/>
    </source>
</evidence>
<evidence type="ECO:0000256" key="7">
    <source>
        <dbReference type="ARBA" id="ARBA00023136"/>
    </source>
</evidence>
<dbReference type="PANTHER" id="PTHR30269">
    <property type="entry name" value="TRANSMEMBRANE PROTEIN YFCA"/>
    <property type="match status" value="1"/>
</dbReference>
<accession>A0A6G7VCD5</accession>
<keyword evidence="10" id="KW-1185">Reference proteome</keyword>
<evidence type="ECO:0000256" key="4">
    <source>
        <dbReference type="ARBA" id="ARBA00022475"/>
    </source>
</evidence>
<evidence type="ECO:0000256" key="6">
    <source>
        <dbReference type="ARBA" id="ARBA00022989"/>
    </source>
</evidence>
<dbReference type="RefSeq" id="WP_166270482.1">
    <property type="nucleotide sequence ID" value="NZ_CP048029.1"/>
</dbReference>
<keyword evidence="3" id="KW-0813">Transport</keyword>
<dbReference type="InterPro" id="IPR052017">
    <property type="entry name" value="TSUP"/>
</dbReference>
<feature type="transmembrane region" description="Helical" evidence="8">
    <location>
        <begin position="229"/>
        <end position="247"/>
    </location>
</feature>
<evidence type="ECO:0000313" key="9">
    <source>
        <dbReference type="EMBL" id="QIK37719.1"/>
    </source>
</evidence>
<dbReference type="InterPro" id="IPR002781">
    <property type="entry name" value="TM_pro_TauE-like"/>
</dbReference>
<feature type="transmembrane region" description="Helical" evidence="8">
    <location>
        <begin position="98"/>
        <end position="117"/>
    </location>
</feature>
<dbReference type="EMBL" id="CP048029">
    <property type="protein sequence ID" value="QIK37719.1"/>
    <property type="molecule type" value="Genomic_DNA"/>
</dbReference>
<dbReference type="PANTHER" id="PTHR30269:SF0">
    <property type="entry name" value="MEMBRANE TRANSPORTER PROTEIN YFCA-RELATED"/>
    <property type="match status" value="1"/>
</dbReference>
<proteinExistence type="inferred from homology"/>
<keyword evidence="5 8" id="KW-0812">Transmembrane</keyword>
<organism evidence="9 10">
    <name type="scientific">Caldichromatium japonicum</name>
    <dbReference type="NCBI Taxonomy" id="2699430"/>
    <lineage>
        <taxon>Bacteria</taxon>
        <taxon>Pseudomonadati</taxon>
        <taxon>Pseudomonadota</taxon>
        <taxon>Gammaproteobacteria</taxon>
        <taxon>Chromatiales</taxon>
        <taxon>Chromatiaceae</taxon>
        <taxon>Caldichromatium</taxon>
    </lineage>
</organism>
<feature type="transmembrane region" description="Helical" evidence="8">
    <location>
        <begin position="187"/>
        <end position="209"/>
    </location>
</feature>
<reference evidence="10" key="1">
    <citation type="submission" date="2020-01" db="EMBL/GenBank/DDBJ databases">
        <title>Caldichromatium gen. nov., sp. nov., a thermophilic purple sulfur bacterium member of the family Chromatiaceae isolated from Nakabusa hot spring, Japan.</title>
        <authorList>
            <person name="Saini M.K."/>
            <person name="Hanada S."/>
            <person name="Tank M."/>
        </authorList>
    </citation>
    <scope>NUCLEOTIDE SEQUENCE [LARGE SCALE GENOMIC DNA]</scope>
    <source>
        <strain evidence="10">No.7</strain>
    </source>
</reference>
<dbReference type="KEGG" id="cjap:GWK36_06670"/>
<dbReference type="AlphaFoldDB" id="A0A6G7VCD5"/>
<evidence type="ECO:0000256" key="2">
    <source>
        <dbReference type="ARBA" id="ARBA00009142"/>
    </source>
</evidence>
<keyword evidence="4 8" id="KW-1003">Cell membrane</keyword>
<dbReference type="GO" id="GO:0005886">
    <property type="term" value="C:plasma membrane"/>
    <property type="evidence" value="ECO:0007669"/>
    <property type="project" value="UniProtKB-SubCell"/>
</dbReference>
<protein>
    <recommendedName>
        <fullName evidence="8">Probable membrane transporter protein</fullName>
    </recommendedName>
</protein>
<name>A0A6G7VCD5_9GAMM</name>
<comment type="subcellular location">
    <subcellularLocation>
        <location evidence="1 8">Cell membrane</location>
        <topology evidence="1 8">Multi-pass membrane protein</topology>
    </subcellularLocation>
</comment>
<evidence type="ECO:0000256" key="8">
    <source>
        <dbReference type="RuleBase" id="RU363041"/>
    </source>
</evidence>
<keyword evidence="6 8" id="KW-1133">Transmembrane helix</keyword>
<dbReference type="Pfam" id="PF01925">
    <property type="entry name" value="TauE"/>
    <property type="match status" value="1"/>
</dbReference>
<evidence type="ECO:0000313" key="10">
    <source>
        <dbReference type="Proteomes" id="UP000502699"/>
    </source>
</evidence>
<evidence type="ECO:0000256" key="1">
    <source>
        <dbReference type="ARBA" id="ARBA00004651"/>
    </source>
</evidence>
<feature type="transmembrane region" description="Helical" evidence="8">
    <location>
        <begin position="137"/>
        <end position="166"/>
    </location>
</feature>
<comment type="similarity">
    <text evidence="2 8">Belongs to the 4-toluene sulfonate uptake permease (TSUP) (TC 2.A.102) family.</text>
</comment>
<gene>
    <name evidence="9" type="ORF">GWK36_06670</name>
</gene>